<accession>A0A6A4ZJM2</accession>
<evidence type="ECO:0000259" key="2">
    <source>
        <dbReference type="Pfam" id="PF14833"/>
    </source>
</evidence>
<name>A0A6A4ZJM2_APHAT</name>
<evidence type="ECO:0008006" key="5">
    <source>
        <dbReference type="Google" id="ProtNLM"/>
    </source>
</evidence>
<protein>
    <recommendedName>
        <fullName evidence="5">3-hydroxyisobutyrate dehydrogenase</fullName>
    </recommendedName>
</protein>
<dbReference type="InterPro" id="IPR008927">
    <property type="entry name" value="6-PGluconate_DH-like_C_sf"/>
</dbReference>
<feature type="domain" description="6-phosphogluconate dehydrogenase NADP-binding" evidence="1">
    <location>
        <begin position="125"/>
        <end position="172"/>
    </location>
</feature>
<dbReference type="Proteomes" id="UP000469452">
    <property type="component" value="Unassembled WGS sequence"/>
</dbReference>
<dbReference type="InterPro" id="IPR029154">
    <property type="entry name" value="HIBADH-like_NADP-bd"/>
</dbReference>
<dbReference type="Gene3D" id="3.40.50.720">
    <property type="entry name" value="NAD(P)-binding Rossmann-like Domain"/>
    <property type="match status" value="1"/>
</dbReference>
<reference evidence="3 4" key="1">
    <citation type="submission" date="2019-06" db="EMBL/GenBank/DDBJ databases">
        <title>Genomics analysis of Aphanomyces spp. identifies a new class of oomycete effector associated with host adaptation.</title>
        <authorList>
            <person name="Gaulin E."/>
        </authorList>
    </citation>
    <scope>NUCLEOTIDE SEQUENCE [LARGE SCALE GENOMIC DNA]</scope>
    <source>
        <strain evidence="3 4">E</strain>
    </source>
</reference>
<dbReference type="PANTHER" id="PTHR43060">
    <property type="entry name" value="3-HYDROXYISOBUTYRATE DEHYDROGENASE-LIKE 1, MITOCHONDRIAL-RELATED"/>
    <property type="match status" value="1"/>
</dbReference>
<dbReference type="EMBL" id="VJMI01017734">
    <property type="protein sequence ID" value="KAF0712607.1"/>
    <property type="molecule type" value="Genomic_DNA"/>
</dbReference>
<dbReference type="SUPFAM" id="SSF48179">
    <property type="entry name" value="6-phosphogluconate dehydrogenase C-terminal domain-like"/>
    <property type="match status" value="1"/>
</dbReference>
<feature type="domain" description="3-hydroxyisobutyrate dehydrogenase-like NAD-binding" evidence="2">
    <location>
        <begin position="175"/>
        <end position="286"/>
    </location>
</feature>
<dbReference type="GO" id="GO:0050661">
    <property type="term" value="F:NADP binding"/>
    <property type="evidence" value="ECO:0007669"/>
    <property type="project" value="InterPro"/>
</dbReference>
<gene>
    <name evidence="3" type="ORF">AaE_011980</name>
</gene>
<dbReference type="VEuPathDB" id="FungiDB:H257_00049"/>
<dbReference type="SUPFAM" id="SSF51735">
    <property type="entry name" value="NAD(P)-binding Rossmann-fold domains"/>
    <property type="match status" value="1"/>
</dbReference>
<organism evidence="3 4">
    <name type="scientific">Aphanomyces astaci</name>
    <name type="common">Crayfish plague agent</name>
    <dbReference type="NCBI Taxonomy" id="112090"/>
    <lineage>
        <taxon>Eukaryota</taxon>
        <taxon>Sar</taxon>
        <taxon>Stramenopiles</taxon>
        <taxon>Oomycota</taxon>
        <taxon>Saprolegniomycetes</taxon>
        <taxon>Saprolegniales</taxon>
        <taxon>Verrucalvaceae</taxon>
        <taxon>Aphanomyces</taxon>
    </lineage>
</organism>
<dbReference type="InterPro" id="IPR006115">
    <property type="entry name" value="6PGDH_NADP-bd"/>
</dbReference>
<dbReference type="InterPro" id="IPR036291">
    <property type="entry name" value="NAD(P)-bd_dom_sf"/>
</dbReference>
<dbReference type="GO" id="GO:0051287">
    <property type="term" value="F:NAD binding"/>
    <property type="evidence" value="ECO:0007669"/>
    <property type="project" value="InterPro"/>
</dbReference>
<evidence type="ECO:0000313" key="4">
    <source>
        <dbReference type="Proteomes" id="UP000469452"/>
    </source>
</evidence>
<sequence length="304" mass="32176">MVIWAEWRVPRDDFQPHVVKVSIACGQRRDAGHDTGRSRTTIGLIALCGLDIVFTIVGYPSDVRQVILGEHGVLSTMQPGGIIVDMTTSEPSLAKEIFDQAQRQGVSSIDGKVTVYPFSPSTNERTLQAPVSGGDVGAREATLSIMAGGDVDAIARVLPLLKLMGKNIRHMGGAGAGQHTKMVNQILIATNMIGVVEGLLYAYKSGLDLDEAIAAVGAGAAGSWSINNLGPRIAKRDFNPGFMVEHFLKDLGIALKESQAMGLSLPGLALANQLFVAVQSQANGGRLGTQALMLALEKLNNIHS</sequence>
<comment type="caution">
    <text evidence="3">The sequence shown here is derived from an EMBL/GenBank/DDBJ whole genome shotgun (WGS) entry which is preliminary data.</text>
</comment>
<dbReference type="InterPro" id="IPR013328">
    <property type="entry name" value="6PGD_dom2"/>
</dbReference>
<dbReference type="Gene3D" id="1.10.1040.10">
    <property type="entry name" value="N-(1-d-carboxylethyl)-l-norvaline Dehydrogenase, domain 2"/>
    <property type="match status" value="1"/>
</dbReference>
<proteinExistence type="predicted"/>
<dbReference type="Pfam" id="PF03446">
    <property type="entry name" value="NAD_binding_2"/>
    <property type="match status" value="2"/>
</dbReference>
<feature type="domain" description="6-phosphogluconate dehydrogenase NADP-binding" evidence="1">
    <location>
        <begin position="49"/>
        <end position="110"/>
    </location>
</feature>
<evidence type="ECO:0000259" key="1">
    <source>
        <dbReference type="Pfam" id="PF03446"/>
    </source>
</evidence>
<dbReference type="PANTHER" id="PTHR43060:SF15">
    <property type="entry name" value="3-HYDROXYISOBUTYRATE DEHYDROGENASE-LIKE 1, MITOCHONDRIAL-RELATED"/>
    <property type="match status" value="1"/>
</dbReference>
<dbReference type="Pfam" id="PF14833">
    <property type="entry name" value="NAD_binding_11"/>
    <property type="match status" value="1"/>
</dbReference>
<dbReference type="AlphaFoldDB" id="A0A6A4ZJM2"/>
<evidence type="ECO:0000313" key="3">
    <source>
        <dbReference type="EMBL" id="KAF0712607.1"/>
    </source>
</evidence>